<evidence type="ECO:0000256" key="1">
    <source>
        <dbReference type="SAM" id="SignalP"/>
    </source>
</evidence>
<evidence type="ECO:0000313" key="2">
    <source>
        <dbReference type="EMBL" id="OLP61919.1"/>
    </source>
</evidence>
<dbReference type="PIRSF" id="PIRSF002721">
    <property type="entry name" value="Surface_antigen_Rickettsia"/>
    <property type="match status" value="1"/>
</dbReference>
<dbReference type="RefSeq" id="WP_075626219.1">
    <property type="nucleotide sequence ID" value="NZ_FOAM01000012.1"/>
</dbReference>
<protein>
    <recommendedName>
        <fullName evidence="4">Surface antigen</fullName>
    </recommendedName>
</protein>
<dbReference type="Proteomes" id="UP000186364">
    <property type="component" value="Unassembled WGS sequence"/>
</dbReference>
<reference evidence="2 3" key="1">
    <citation type="submission" date="2016-09" db="EMBL/GenBank/DDBJ databases">
        <title>Rhizobium sp. nov., a novel species isolated from the rice rhizosphere.</title>
        <authorList>
            <person name="Zhao J."/>
            <person name="Zhang X."/>
        </authorList>
    </citation>
    <scope>NUCLEOTIDE SEQUENCE [LARGE SCALE GENOMIC DNA]</scope>
    <source>
        <strain evidence="2 3">1.7048</strain>
    </source>
</reference>
<keyword evidence="3" id="KW-1185">Reference proteome</keyword>
<feature type="chain" id="PRO_5013226190" description="Surface antigen" evidence="1">
    <location>
        <begin position="26"/>
        <end position="140"/>
    </location>
</feature>
<gene>
    <name evidence="2" type="ORF">BJF93_19465</name>
</gene>
<sequence length="140" mass="14026">MIKGALSALSLASLCAVLTGCGAGAAKPSLTGVNTGGSAASAYLAALGPGVIGRVSGLKLSTADHQRALAAEYRALEIAPSGQEVEWQGKGVTGSIVAAAPYQVGSQNCRQLSHTVTFNGQEQVARGVACRNSDGTWTPL</sequence>
<dbReference type="InterPro" id="IPR016364">
    <property type="entry name" value="Surface_antigen_Rickettsia"/>
</dbReference>
<dbReference type="EMBL" id="MKIP01000030">
    <property type="protein sequence ID" value="OLP61919.1"/>
    <property type="molecule type" value="Genomic_DNA"/>
</dbReference>
<proteinExistence type="predicted"/>
<organism evidence="2 3">
    <name type="scientific">Xaviernesmea oryzae</name>
    <dbReference type="NCBI Taxonomy" id="464029"/>
    <lineage>
        <taxon>Bacteria</taxon>
        <taxon>Pseudomonadati</taxon>
        <taxon>Pseudomonadota</taxon>
        <taxon>Alphaproteobacteria</taxon>
        <taxon>Hyphomicrobiales</taxon>
        <taxon>Rhizobiaceae</taxon>
        <taxon>Rhizobium/Agrobacterium group</taxon>
        <taxon>Xaviernesmea</taxon>
    </lineage>
</organism>
<feature type="signal peptide" evidence="1">
    <location>
        <begin position="1"/>
        <end position="25"/>
    </location>
</feature>
<accession>A0A1Q9B1N6</accession>
<evidence type="ECO:0000313" key="3">
    <source>
        <dbReference type="Proteomes" id="UP000186364"/>
    </source>
</evidence>
<dbReference type="PROSITE" id="PS51257">
    <property type="entry name" value="PROKAR_LIPOPROTEIN"/>
    <property type="match status" value="1"/>
</dbReference>
<name>A0A1Q9B1N6_9HYPH</name>
<keyword evidence="1" id="KW-0732">Signal</keyword>
<evidence type="ECO:0008006" key="4">
    <source>
        <dbReference type="Google" id="ProtNLM"/>
    </source>
</evidence>
<comment type="caution">
    <text evidence="2">The sequence shown here is derived from an EMBL/GenBank/DDBJ whole genome shotgun (WGS) entry which is preliminary data.</text>
</comment>
<dbReference type="AlphaFoldDB" id="A0A1Q9B1N6"/>